<dbReference type="KEGG" id="tpi:TREPR_0043"/>
<dbReference type="InterPro" id="IPR011990">
    <property type="entry name" value="TPR-like_helical_dom_sf"/>
</dbReference>
<keyword evidence="1" id="KW-0802">TPR repeat</keyword>
<gene>
    <name evidence="2" type="ordered locus">TREPR_0043</name>
</gene>
<dbReference type="AlphaFoldDB" id="F5YNE5"/>
<dbReference type="HOGENOM" id="CLU_422065_0_0_12"/>
<dbReference type="InterPro" id="IPR019734">
    <property type="entry name" value="TPR_rpt"/>
</dbReference>
<protein>
    <submittedName>
        <fullName evidence="2">Tetratricopeptide repeat domain protein</fullName>
    </submittedName>
</protein>
<evidence type="ECO:0000256" key="1">
    <source>
        <dbReference type="PROSITE-ProRule" id="PRU00339"/>
    </source>
</evidence>
<dbReference type="EMBL" id="CP001843">
    <property type="protein sequence ID" value="AEF84002.1"/>
    <property type="molecule type" value="Genomic_DNA"/>
</dbReference>
<reference evidence="3" key="1">
    <citation type="submission" date="2009-12" db="EMBL/GenBank/DDBJ databases">
        <title>Complete sequence of Treponema primitia strain ZAS-2.</title>
        <authorList>
            <person name="Tetu S.G."/>
            <person name="Matson E."/>
            <person name="Ren Q."/>
            <person name="Seshadri R."/>
            <person name="Elbourne L."/>
            <person name="Hassan K.A."/>
            <person name="Durkin A."/>
            <person name="Radune D."/>
            <person name="Mohamoud Y."/>
            <person name="Shay R."/>
            <person name="Jin S."/>
            <person name="Zhang X."/>
            <person name="Lucey K."/>
            <person name="Ballor N.R."/>
            <person name="Ottesen E."/>
            <person name="Rosenthal R."/>
            <person name="Allen A."/>
            <person name="Leadbetter J.R."/>
            <person name="Paulsen I.T."/>
        </authorList>
    </citation>
    <scope>NUCLEOTIDE SEQUENCE [LARGE SCALE GENOMIC DNA]</scope>
    <source>
        <strain evidence="3">ATCC BAA-887 / DSM 12427 / ZAS-2</strain>
    </source>
</reference>
<organism evidence="2 3">
    <name type="scientific">Treponema primitia (strain ATCC BAA-887 / DSM 12427 / ZAS-2)</name>
    <dbReference type="NCBI Taxonomy" id="545694"/>
    <lineage>
        <taxon>Bacteria</taxon>
        <taxon>Pseudomonadati</taxon>
        <taxon>Spirochaetota</taxon>
        <taxon>Spirochaetia</taxon>
        <taxon>Spirochaetales</taxon>
        <taxon>Treponemataceae</taxon>
        <taxon>Treponema</taxon>
    </lineage>
</organism>
<dbReference type="Gene3D" id="1.25.40.10">
    <property type="entry name" value="Tetratricopeptide repeat domain"/>
    <property type="match status" value="1"/>
</dbReference>
<dbReference type="PROSITE" id="PS50005">
    <property type="entry name" value="TPR"/>
    <property type="match status" value="1"/>
</dbReference>
<evidence type="ECO:0000313" key="3">
    <source>
        <dbReference type="Proteomes" id="UP000009223"/>
    </source>
</evidence>
<accession>F5YNE5</accession>
<evidence type="ECO:0000313" key="2">
    <source>
        <dbReference type="EMBL" id="AEF84002.1"/>
    </source>
</evidence>
<reference evidence="2 3" key="2">
    <citation type="journal article" date="2011" name="ISME J.">
        <title>RNA-seq reveals cooperative metabolic interactions between two termite-gut spirochete species in co-culture.</title>
        <authorList>
            <person name="Rosenthal A.Z."/>
            <person name="Matson E.G."/>
            <person name="Eldar A."/>
            <person name="Leadbetter J.R."/>
        </authorList>
    </citation>
    <scope>NUCLEOTIDE SEQUENCE [LARGE SCALE GENOMIC DNA]</scope>
    <source>
        <strain evidence="3">ATCC BAA-887 / DSM 12427 / ZAS-2</strain>
    </source>
</reference>
<dbReference type="eggNOG" id="COG0457">
    <property type="taxonomic scope" value="Bacteria"/>
</dbReference>
<name>F5YNE5_TREPZ</name>
<dbReference type="Proteomes" id="UP000009223">
    <property type="component" value="Chromosome"/>
</dbReference>
<dbReference type="STRING" id="545694.TREPR_0043"/>
<feature type="repeat" description="TPR" evidence="1">
    <location>
        <begin position="614"/>
        <end position="647"/>
    </location>
</feature>
<keyword evidence="3" id="KW-1185">Reference proteome</keyword>
<proteinExistence type="predicted"/>
<dbReference type="SUPFAM" id="SSF81901">
    <property type="entry name" value="HCP-like"/>
    <property type="match status" value="1"/>
</dbReference>
<sequence>MRPLKYTRVNGVMADMKRRSLKKICLVLTFLGILGNLSALDLSLRGRGLGFFPLGDGAADYSFGGGGEFLFDVDLSRLFPSSLGLGFTLDAEAGINSSPLSSGEGEDLRLYSLGAGAGIHFFPLSRLMVRGEGAGGYYQGYFQDATSGSWWLRAGGEAGFRITPRLISSLSAGYRYYNDKYGGTMNSGIYLGITLQINLGTGSGGGADATLIQDEPIFPLFLSLYQQNAGGTLRITNHESAELRNVRVSFRAQGYSSSEFLCGTLAQIPRGRTMELPLLADFSPELLNMTENGRILGEVVVRYELLGAERSALTGISVRVNNRNSFRWVDPGALAAFVSPTSPEILELSRYLSGIARVHQQTALNPKMQFGIYFFEGLREAGVRLSLNPATPYAGYHTGTDSPIQKDSIDSIQFPLQTLAFRGGDVDDLGLLYAALLESAGIRAALIPMNNDFITALSLGISSAQAASLFNGTDKLLIINDEVWLPLSFSYFNNGFFDSWTAAADQLTRAFSNGEWVDIIILENAWPSYPPVNLPPQQVRFTPPVETATIREAEAVLGRYISAEILPKIEALNASLRSGATGALYNQLGLLYTRAGMQREARTAYQQGADMNYVSSMLNLGNMAILDNDTALAERWFRQALSLAPDNAAAKRMLDQMAAD</sequence>